<keyword evidence="8 11" id="KW-1133">Transmembrane helix</keyword>
<keyword evidence="7 13" id="KW-0067">ATP-binding</keyword>
<dbReference type="GO" id="GO:0005524">
    <property type="term" value="F:ATP binding"/>
    <property type="evidence" value="ECO:0007669"/>
    <property type="project" value="UniProtKB-KW"/>
</dbReference>
<evidence type="ECO:0000256" key="9">
    <source>
        <dbReference type="ARBA" id="ARBA00023136"/>
    </source>
</evidence>
<feature type="domain" description="ABC transporter" evidence="12">
    <location>
        <begin position="253"/>
        <end position="497"/>
    </location>
</feature>
<dbReference type="OrthoDB" id="7757085at2"/>
<evidence type="ECO:0000313" key="13">
    <source>
        <dbReference type="EMBL" id="TQS43402.1"/>
    </source>
</evidence>
<comment type="caution">
    <text evidence="13">The sequence shown here is derived from an EMBL/GenBank/DDBJ whole genome shotgun (WGS) entry which is preliminary data.</text>
</comment>
<evidence type="ECO:0000256" key="6">
    <source>
        <dbReference type="ARBA" id="ARBA00022741"/>
    </source>
</evidence>
<feature type="transmembrane region" description="Helical" evidence="11">
    <location>
        <begin position="518"/>
        <end position="539"/>
    </location>
</feature>
<dbReference type="Pfam" id="PF02653">
    <property type="entry name" value="BPD_transp_2"/>
    <property type="match status" value="1"/>
</dbReference>
<keyword evidence="2" id="KW-0813">Transport</keyword>
<accession>A0A545APZ8</accession>
<dbReference type="PROSITE" id="PS50893">
    <property type="entry name" value="ABC_TRANSPORTER_2"/>
    <property type="match status" value="2"/>
</dbReference>
<dbReference type="PROSITE" id="PS00211">
    <property type="entry name" value="ABC_TRANSPORTER_1"/>
    <property type="match status" value="1"/>
</dbReference>
<dbReference type="SMART" id="SM00382">
    <property type="entry name" value="AAA"/>
    <property type="match status" value="2"/>
</dbReference>
<dbReference type="InParanoid" id="A0A545APZ8"/>
<feature type="transmembrane region" description="Helical" evidence="11">
    <location>
        <begin position="781"/>
        <end position="800"/>
    </location>
</feature>
<dbReference type="InterPro" id="IPR003439">
    <property type="entry name" value="ABC_transporter-like_ATP-bd"/>
</dbReference>
<evidence type="ECO:0000256" key="11">
    <source>
        <dbReference type="SAM" id="Phobius"/>
    </source>
</evidence>
<feature type="transmembrane region" description="Helical" evidence="11">
    <location>
        <begin position="755"/>
        <end position="774"/>
    </location>
</feature>
<feature type="transmembrane region" description="Helical" evidence="11">
    <location>
        <begin position="604"/>
        <end position="629"/>
    </location>
</feature>
<dbReference type="PANTHER" id="PTHR43790">
    <property type="entry name" value="CARBOHYDRATE TRANSPORT ATP-BINDING PROTEIN MG119-RELATED"/>
    <property type="match status" value="1"/>
</dbReference>
<evidence type="ECO:0000256" key="8">
    <source>
        <dbReference type="ARBA" id="ARBA00022989"/>
    </source>
</evidence>
<sequence>MTTATTQVTTEPLRLAGISKHYAGVRALQGVDLRLTSGEVHALLGENGAGKSTLMGIASGSTVPDEGGEIVIDGEPVAQYTPAVATAAGIAIVHQHPAVLPDLTVAENMLIAVPKQHRHGERWMQALLDRVGCTADLKVRVETLGVADRQLLELAKALALEPRVLILDEPTAALGADAVEVLFAEVRRAAEVGTAVVYITHRLAEVRQLADRVTVLRDGTVQGSERVDDITDDEILRMIVGRAVESTFPPKRAYRPDASPVLTVERLAGPGFDDVSFTVRPGEIVGLAGIVGNGQAEVLRALAGLLPAHGTARLINSDVPLGDPVAARRTGVAYLPADRHGEGLLMRLSVRENAAIGALRRFVRNGLVSGSAERTAVAEQSRDLDIRTPSAEAPVSALSGGNQQKVALARALLSEPALVLADEPTQGVDVGARAEIYRILRDVAESGVPVLVVSSDGKELEGLCDRVLVLSRGHLLTELTGDEVTEERMTGAIVTSTTHRVEERPGTTSRIPAPIRRFVVGDYGPPVILALVIALLALYTSTRSDRYFSQFNIASVLLLLAALGFIAMGQLVVVMTGGIDLSVGPLAGFLVVISSFFVNDGKSAGTMVLGLVLMLLAALASGLVAGVLVRFAGFTPVAATLALYIALQGFSLLLRPFQGGYISGSVSDALGQGLGPIPVTFLALVVVAVALEFALRRTRWGLHLRATGSNEESAHRLGIRVTRTVVLAYVVSGALTFFGAILLMAQIGVGDPAQGVNYTLTSVTAVVLGGASLLGGRGSFVGALLGAALIQQILNATIFLDLSQSWQYFFQGLLVLAAAAVYSQAGRPARRRSRAAGNSAAGGGLSAAPEGLQP</sequence>
<dbReference type="PANTHER" id="PTHR43790:SF9">
    <property type="entry name" value="GALACTOFURANOSE TRANSPORTER ATP-BINDING PROTEIN YTFR"/>
    <property type="match status" value="1"/>
</dbReference>
<feature type="transmembrane region" description="Helical" evidence="11">
    <location>
        <begin position="806"/>
        <end position="825"/>
    </location>
</feature>
<dbReference type="InterPro" id="IPR001851">
    <property type="entry name" value="ABC_transp_permease"/>
</dbReference>
<dbReference type="GO" id="GO:0005886">
    <property type="term" value="C:plasma membrane"/>
    <property type="evidence" value="ECO:0007669"/>
    <property type="project" value="UniProtKB-SubCell"/>
</dbReference>
<feature type="transmembrane region" description="Helical" evidence="11">
    <location>
        <begin position="674"/>
        <end position="695"/>
    </location>
</feature>
<dbReference type="SUPFAM" id="SSF52540">
    <property type="entry name" value="P-loop containing nucleoside triphosphate hydrolases"/>
    <property type="match status" value="2"/>
</dbReference>
<feature type="transmembrane region" description="Helical" evidence="11">
    <location>
        <begin position="551"/>
        <end position="574"/>
    </location>
</feature>
<dbReference type="InterPro" id="IPR050107">
    <property type="entry name" value="ABC_carbohydrate_import_ATPase"/>
</dbReference>
<keyword evidence="5" id="KW-0677">Repeat</keyword>
<protein>
    <submittedName>
        <fullName evidence="13">ATP-binding cassette domain-containing protein</fullName>
    </submittedName>
</protein>
<proteinExistence type="predicted"/>
<comment type="subcellular location">
    <subcellularLocation>
        <location evidence="1">Cell membrane</location>
        <topology evidence="1">Multi-pass membrane protein</topology>
    </subcellularLocation>
</comment>
<evidence type="ECO:0000259" key="12">
    <source>
        <dbReference type="PROSITE" id="PS50893"/>
    </source>
</evidence>
<dbReference type="Proteomes" id="UP000317982">
    <property type="component" value="Unassembled WGS sequence"/>
</dbReference>
<dbReference type="CDD" id="cd06579">
    <property type="entry name" value="TM_PBP1_transp_AraH_like"/>
    <property type="match status" value="1"/>
</dbReference>
<dbReference type="CDD" id="cd03216">
    <property type="entry name" value="ABC_Carb_Monos_I"/>
    <property type="match status" value="1"/>
</dbReference>
<keyword evidence="9 11" id="KW-0472">Membrane</keyword>
<dbReference type="Gene3D" id="3.40.50.300">
    <property type="entry name" value="P-loop containing nucleotide triphosphate hydrolases"/>
    <property type="match status" value="2"/>
</dbReference>
<dbReference type="AlphaFoldDB" id="A0A545APZ8"/>
<dbReference type="Pfam" id="PF00005">
    <property type="entry name" value="ABC_tran"/>
    <property type="match status" value="2"/>
</dbReference>
<dbReference type="GO" id="GO:0022857">
    <property type="term" value="F:transmembrane transporter activity"/>
    <property type="evidence" value="ECO:0007669"/>
    <property type="project" value="InterPro"/>
</dbReference>
<feature type="transmembrane region" description="Helical" evidence="11">
    <location>
        <begin position="726"/>
        <end position="749"/>
    </location>
</feature>
<feature type="transmembrane region" description="Helical" evidence="11">
    <location>
        <begin position="636"/>
        <end position="654"/>
    </location>
</feature>
<dbReference type="RefSeq" id="WP_142706100.1">
    <property type="nucleotide sequence ID" value="NZ_VIRS01000013.1"/>
</dbReference>
<evidence type="ECO:0000256" key="2">
    <source>
        <dbReference type="ARBA" id="ARBA00022448"/>
    </source>
</evidence>
<evidence type="ECO:0000256" key="7">
    <source>
        <dbReference type="ARBA" id="ARBA00022840"/>
    </source>
</evidence>
<dbReference type="InterPro" id="IPR027417">
    <property type="entry name" value="P-loop_NTPase"/>
</dbReference>
<dbReference type="InterPro" id="IPR003593">
    <property type="entry name" value="AAA+_ATPase"/>
</dbReference>
<feature type="region of interest" description="Disordered" evidence="10">
    <location>
        <begin position="833"/>
        <end position="854"/>
    </location>
</feature>
<organism evidence="13 14">
    <name type="scientific">Cryptosporangium phraense</name>
    <dbReference type="NCBI Taxonomy" id="2593070"/>
    <lineage>
        <taxon>Bacteria</taxon>
        <taxon>Bacillati</taxon>
        <taxon>Actinomycetota</taxon>
        <taxon>Actinomycetes</taxon>
        <taxon>Cryptosporangiales</taxon>
        <taxon>Cryptosporangiaceae</taxon>
        <taxon>Cryptosporangium</taxon>
    </lineage>
</organism>
<evidence type="ECO:0000313" key="14">
    <source>
        <dbReference type="Proteomes" id="UP000317982"/>
    </source>
</evidence>
<reference evidence="13 14" key="1">
    <citation type="submission" date="2019-07" db="EMBL/GenBank/DDBJ databases">
        <title>Cryptosporangium phraense sp. nov., isolated from plant litter.</title>
        <authorList>
            <person name="Suriyachadkun C."/>
        </authorList>
    </citation>
    <scope>NUCLEOTIDE SEQUENCE [LARGE SCALE GENOMIC DNA]</scope>
    <source>
        <strain evidence="13 14">A-T 5661</strain>
    </source>
</reference>
<name>A0A545APZ8_9ACTN</name>
<evidence type="ECO:0000256" key="5">
    <source>
        <dbReference type="ARBA" id="ARBA00022737"/>
    </source>
</evidence>
<keyword evidence="4 11" id="KW-0812">Transmembrane</keyword>
<keyword evidence="14" id="KW-1185">Reference proteome</keyword>
<evidence type="ECO:0000256" key="4">
    <source>
        <dbReference type="ARBA" id="ARBA00022692"/>
    </source>
</evidence>
<keyword evidence="3" id="KW-1003">Cell membrane</keyword>
<evidence type="ECO:0000256" key="10">
    <source>
        <dbReference type="SAM" id="MobiDB-lite"/>
    </source>
</evidence>
<gene>
    <name evidence="13" type="ORF">FL583_19415</name>
</gene>
<dbReference type="GO" id="GO:0016887">
    <property type="term" value="F:ATP hydrolysis activity"/>
    <property type="evidence" value="ECO:0007669"/>
    <property type="project" value="InterPro"/>
</dbReference>
<evidence type="ECO:0000256" key="3">
    <source>
        <dbReference type="ARBA" id="ARBA00022475"/>
    </source>
</evidence>
<keyword evidence="6" id="KW-0547">Nucleotide-binding</keyword>
<feature type="domain" description="ABC transporter" evidence="12">
    <location>
        <begin position="13"/>
        <end position="243"/>
    </location>
</feature>
<dbReference type="InterPro" id="IPR017871">
    <property type="entry name" value="ABC_transporter-like_CS"/>
</dbReference>
<dbReference type="CDD" id="cd03215">
    <property type="entry name" value="ABC_Carb_Monos_II"/>
    <property type="match status" value="1"/>
</dbReference>
<evidence type="ECO:0000256" key="1">
    <source>
        <dbReference type="ARBA" id="ARBA00004651"/>
    </source>
</evidence>
<dbReference type="EMBL" id="VIRS01000013">
    <property type="protein sequence ID" value="TQS43402.1"/>
    <property type="molecule type" value="Genomic_DNA"/>
</dbReference>